<name>A0A0G0JN20_9BACT</name>
<gene>
    <name evidence="2" type="ORF">US54_C0015G0002</name>
</gene>
<evidence type="ECO:0000256" key="1">
    <source>
        <dbReference type="SAM" id="Phobius"/>
    </source>
</evidence>
<organism evidence="2 3">
    <name type="scientific">Candidatus Roizmanbacteria bacterium GW2011_GWA2_37_7</name>
    <dbReference type="NCBI Taxonomy" id="1618481"/>
    <lineage>
        <taxon>Bacteria</taxon>
        <taxon>Candidatus Roizmaniibacteriota</taxon>
    </lineage>
</organism>
<protein>
    <submittedName>
        <fullName evidence="2">Uncharacterized protein</fullName>
    </submittedName>
</protein>
<dbReference type="AlphaFoldDB" id="A0A0G0JN20"/>
<keyword evidence="1" id="KW-1133">Transmembrane helix</keyword>
<sequence>MAQRNLGATESGLPDGSMTTSWDVYRDAVIQTMQEGDTEVAINFGDNLSEMINDEVNASLGFDEAPDTGEGIEPPWGPYYVGSYVLTGGLKSGYVGSCIKRTGKYYALRLTTTSGGQLFDLHTLAYTSSGKLCLGFYESLATGWCWTDCTPSYSDVVSAVAAVAIAVGVSYATAYVIANIVAPLIVGALALAL</sequence>
<proteinExistence type="predicted"/>
<reference evidence="2 3" key="1">
    <citation type="journal article" date="2015" name="Nature">
        <title>rRNA introns, odd ribosomes, and small enigmatic genomes across a large radiation of phyla.</title>
        <authorList>
            <person name="Brown C.T."/>
            <person name="Hug L.A."/>
            <person name="Thomas B.C."/>
            <person name="Sharon I."/>
            <person name="Castelle C.J."/>
            <person name="Singh A."/>
            <person name="Wilkins M.J."/>
            <person name="Williams K.H."/>
            <person name="Banfield J.F."/>
        </authorList>
    </citation>
    <scope>NUCLEOTIDE SEQUENCE [LARGE SCALE GENOMIC DNA]</scope>
</reference>
<keyword evidence="1" id="KW-0472">Membrane</keyword>
<keyword evidence="1" id="KW-0812">Transmembrane</keyword>
<evidence type="ECO:0000313" key="3">
    <source>
        <dbReference type="Proteomes" id="UP000034471"/>
    </source>
</evidence>
<accession>A0A0G0JN20</accession>
<feature type="transmembrane region" description="Helical" evidence="1">
    <location>
        <begin position="159"/>
        <end position="192"/>
    </location>
</feature>
<dbReference type="Proteomes" id="UP000034471">
    <property type="component" value="Unassembled WGS sequence"/>
</dbReference>
<dbReference type="EMBL" id="LBTJ01000015">
    <property type="protein sequence ID" value="KKQ38204.1"/>
    <property type="molecule type" value="Genomic_DNA"/>
</dbReference>
<comment type="caution">
    <text evidence="2">The sequence shown here is derived from an EMBL/GenBank/DDBJ whole genome shotgun (WGS) entry which is preliminary data.</text>
</comment>
<evidence type="ECO:0000313" key="2">
    <source>
        <dbReference type="EMBL" id="KKQ38204.1"/>
    </source>
</evidence>